<dbReference type="AlphaFoldDB" id="B7KBC9"/>
<evidence type="ECO:0000256" key="1">
    <source>
        <dbReference type="ARBA" id="ARBA00000798"/>
    </source>
</evidence>
<dbReference type="HOGENOM" id="CLU_038899_0_0_3"/>
<evidence type="ECO:0000256" key="4">
    <source>
        <dbReference type="ARBA" id="ARBA00022801"/>
    </source>
</evidence>
<comment type="catalytic activity">
    <reaction evidence="1">
        <text>a 1,2-diacyl-sn-glycero-3-phosphocholine + H2O = a 1,2-diacyl-sn-glycero-3-phosphate + choline + H(+)</text>
        <dbReference type="Rhea" id="RHEA:14445"/>
        <dbReference type="ChEBI" id="CHEBI:15354"/>
        <dbReference type="ChEBI" id="CHEBI:15377"/>
        <dbReference type="ChEBI" id="CHEBI:15378"/>
        <dbReference type="ChEBI" id="CHEBI:57643"/>
        <dbReference type="ChEBI" id="CHEBI:58608"/>
        <dbReference type="EC" id="3.1.4.4"/>
    </reaction>
</comment>
<dbReference type="Gene3D" id="3.30.870.10">
    <property type="entry name" value="Endonuclease Chain A"/>
    <property type="match status" value="2"/>
</dbReference>
<reference evidence="9" key="1">
    <citation type="journal article" date="2011" name="MBio">
        <title>Novel metabolic attributes of the genus Cyanothece, comprising a group of unicellular nitrogen-fixing Cyanobacteria.</title>
        <authorList>
            <person name="Bandyopadhyay A."/>
            <person name="Elvitigala T."/>
            <person name="Welsh E."/>
            <person name="Stockel J."/>
            <person name="Liberton M."/>
            <person name="Min H."/>
            <person name="Sherman L.A."/>
            <person name="Pakrasi H.B."/>
        </authorList>
    </citation>
    <scope>NUCLEOTIDE SEQUENCE [LARGE SCALE GENOMIC DNA]</scope>
    <source>
        <strain evidence="9">PCC 7424</strain>
    </source>
</reference>
<evidence type="ECO:0000313" key="8">
    <source>
        <dbReference type="EMBL" id="ACK71485.1"/>
    </source>
</evidence>
<dbReference type="GO" id="GO:0016891">
    <property type="term" value="F:RNA endonuclease activity producing 5'-phosphomonoesters, hydrolytic mechanism"/>
    <property type="evidence" value="ECO:0007669"/>
    <property type="project" value="TreeGrafter"/>
</dbReference>
<dbReference type="SUPFAM" id="SSF56024">
    <property type="entry name" value="Phospholipase D/nuclease"/>
    <property type="match status" value="2"/>
</dbReference>
<accession>B7KBC9</accession>
<dbReference type="InterPro" id="IPR010994">
    <property type="entry name" value="RuvA_2-like"/>
</dbReference>
<dbReference type="SMART" id="SM00278">
    <property type="entry name" value="HhH1"/>
    <property type="match status" value="2"/>
</dbReference>
<dbReference type="GO" id="GO:0003677">
    <property type="term" value="F:DNA binding"/>
    <property type="evidence" value="ECO:0007669"/>
    <property type="project" value="InterPro"/>
</dbReference>
<dbReference type="CDD" id="cd09173">
    <property type="entry name" value="PLDc_Nuc_like_unchar1_2"/>
    <property type="match status" value="1"/>
</dbReference>
<dbReference type="PANTHER" id="PTHR43856:SF1">
    <property type="entry name" value="MITOCHONDRIAL CARDIOLIPIN HYDROLASE"/>
    <property type="match status" value="1"/>
</dbReference>
<organism evidence="8 9">
    <name type="scientific">Gloeothece citriformis (strain PCC 7424)</name>
    <name type="common">Cyanothece sp. (strain PCC 7424)</name>
    <dbReference type="NCBI Taxonomy" id="65393"/>
    <lineage>
        <taxon>Bacteria</taxon>
        <taxon>Bacillati</taxon>
        <taxon>Cyanobacteriota</taxon>
        <taxon>Cyanophyceae</taxon>
        <taxon>Oscillatoriophycideae</taxon>
        <taxon>Chroococcales</taxon>
        <taxon>Aphanothecaceae</taxon>
        <taxon>Gloeothece</taxon>
        <taxon>Gloeothece citriformis</taxon>
    </lineage>
</organism>
<keyword evidence="9" id="KW-1185">Reference proteome</keyword>
<dbReference type="PANTHER" id="PTHR43856">
    <property type="entry name" value="CARDIOLIPIN HYDROLASE"/>
    <property type="match status" value="1"/>
</dbReference>
<evidence type="ECO:0000256" key="3">
    <source>
        <dbReference type="ARBA" id="ARBA00012027"/>
    </source>
</evidence>
<dbReference type="PROSITE" id="PS50035">
    <property type="entry name" value="PLD"/>
    <property type="match status" value="2"/>
</dbReference>
<name>B7KBC9_GLOC7</name>
<proteinExistence type="inferred from homology"/>
<dbReference type="GO" id="GO:0016042">
    <property type="term" value="P:lipid catabolic process"/>
    <property type="evidence" value="ECO:0007669"/>
    <property type="project" value="UniProtKB-KW"/>
</dbReference>
<evidence type="ECO:0000256" key="6">
    <source>
        <dbReference type="ARBA" id="ARBA00023098"/>
    </source>
</evidence>
<evidence type="ECO:0000256" key="5">
    <source>
        <dbReference type="ARBA" id="ARBA00022963"/>
    </source>
</evidence>
<dbReference type="GO" id="GO:0004630">
    <property type="term" value="F:phospholipase D activity"/>
    <property type="evidence" value="ECO:0007669"/>
    <property type="project" value="UniProtKB-EC"/>
</dbReference>
<gene>
    <name evidence="8" type="ordered locus">PCC7424_3083</name>
</gene>
<dbReference type="InterPro" id="IPR003583">
    <property type="entry name" value="Hlx-hairpin-Hlx_DNA-bd_motif"/>
</dbReference>
<evidence type="ECO:0000256" key="2">
    <source>
        <dbReference type="ARBA" id="ARBA00008664"/>
    </source>
</evidence>
<dbReference type="GO" id="GO:0006281">
    <property type="term" value="P:DNA repair"/>
    <property type="evidence" value="ECO:0007669"/>
    <property type="project" value="InterPro"/>
</dbReference>
<protein>
    <recommendedName>
        <fullName evidence="3">phospholipase D</fullName>
        <ecNumber evidence="3">3.1.4.4</ecNumber>
    </recommendedName>
</protein>
<evidence type="ECO:0000259" key="7">
    <source>
        <dbReference type="PROSITE" id="PS50035"/>
    </source>
</evidence>
<comment type="similarity">
    <text evidence="2">Belongs to the phospholipase D family.</text>
</comment>
<evidence type="ECO:0000313" key="9">
    <source>
        <dbReference type="Proteomes" id="UP000002384"/>
    </source>
</evidence>
<dbReference type="eggNOG" id="COG1502">
    <property type="taxonomic scope" value="Bacteria"/>
</dbReference>
<dbReference type="RefSeq" id="WP_015955082.1">
    <property type="nucleotide sequence ID" value="NC_011729.1"/>
</dbReference>
<dbReference type="CDD" id="cd09116">
    <property type="entry name" value="PLDc_Nuc_like"/>
    <property type="match status" value="1"/>
</dbReference>
<dbReference type="GO" id="GO:0006793">
    <property type="term" value="P:phosphorus metabolic process"/>
    <property type="evidence" value="ECO:0007669"/>
    <property type="project" value="UniProtKB-ARBA"/>
</dbReference>
<dbReference type="Gene3D" id="1.10.150.320">
    <property type="entry name" value="Photosystem II 12 kDa extrinsic protein"/>
    <property type="match status" value="1"/>
</dbReference>
<dbReference type="InterPro" id="IPR001736">
    <property type="entry name" value="PLipase_D/transphosphatidylase"/>
</dbReference>
<dbReference type="InterPro" id="IPR025202">
    <property type="entry name" value="PLD-like_dom"/>
</dbReference>
<dbReference type="InterPro" id="IPR051406">
    <property type="entry name" value="PLD_domain"/>
</dbReference>
<keyword evidence="5" id="KW-0442">Lipid degradation</keyword>
<dbReference type="STRING" id="65393.PCC7424_3083"/>
<dbReference type="OrthoDB" id="155099at2"/>
<dbReference type="SMART" id="SM00155">
    <property type="entry name" value="PLDc"/>
    <property type="match status" value="2"/>
</dbReference>
<dbReference type="Proteomes" id="UP000002384">
    <property type="component" value="Chromosome"/>
</dbReference>
<keyword evidence="4" id="KW-0378">Hydrolase</keyword>
<dbReference type="eggNOG" id="COG1555">
    <property type="taxonomic scope" value="Bacteria"/>
</dbReference>
<dbReference type="EMBL" id="CP001291">
    <property type="protein sequence ID" value="ACK71485.1"/>
    <property type="molecule type" value="Genomic_DNA"/>
</dbReference>
<keyword evidence="6" id="KW-0443">Lipid metabolism</keyword>
<dbReference type="KEGG" id="cyc:PCC7424_3083"/>
<dbReference type="SUPFAM" id="SSF47781">
    <property type="entry name" value="RuvA domain 2-like"/>
    <property type="match status" value="1"/>
</dbReference>
<dbReference type="EC" id="3.1.4.4" evidence="3"/>
<feature type="domain" description="PLD phosphodiesterase" evidence="7">
    <location>
        <begin position="385"/>
        <end position="412"/>
    </location>
</feature>
<feature type="domain" description="PLD phosphodiesterase" evidence="7">
    <location>
        <begin position="181"/>
        <end position="208"/>
    </location>
</feature>
<sequence>MFKFLLTLGISLCLSSCFQTTDLPRPQPLAQDPTVEVYFNQNFAKGSDYQDPYRNIKRPGDNLEQILIDTINQADSSIDIAVQEFRLPKLAQALAKRRQEGLKIRVILENTYNRPFSQLTLTEIQNFSEREGDRYDDFFALADTNKDEKLTPEEIYQSDALVILNQAGIPIIDDTADGSKGSGLMHHKFVVIDGKTVIITSANFTLSDVHGDFLYSDSRGNANHLLKVKNPQLAQAFTEEFNLMWGDGPGGKLDSLFGVNKPARKPVSIQLKDTKITLKFSPNSSVYPWETSSNGLINQTLDQAHSSVDLALFVFSEQRLANTLEKRHQNGATVRALIDPGFAFMTYSEGLDMLGVALSQKCQYEADNHPWQSPITTVGIPDLFSTDKLHHKFGIIDQNIVITGSHNWSSSANNQNDETLIILESPIVAAHFQQEFERLYQKASLGIPTYIAQKIEQDRQTCSQFTTPVSQVAERQLINLNTATLAELETLPGIGPSLAQKIIKTREEKPFTSVQDLERVAGIGENKLKKLQDKVFVYNKLKK</sequence>
<dbReference type="Pfam" id="PF12836">
    <property type="entry name" value="HHH_3"/>
    <property type="match status" value="1"/>
</dbReference>
<dbReference type="Pfam" id="PF13091">
    <property type="entry name" value="PLDc_2"/>
    <property type="match status" value="2"/>
</dbReference>